<dbReference type="EMBL" id="LFYR01000593">
    <property type="protein sequence ID" value="KMZ73194.1"/>
    <property type="molecule type" value="Genomic_DNA"/>
</dbReference>
<dbReference type="Proteomes" id="UP000036987">
    <property type="component" value="Unassembled WGS sequence"/>
</dbReference>
<sequence>MRVLERESGGRAASVYMMGCPAALMVWALEHTRVAEPDRPDGYLPYQRWVDFRMNGPFELAKLGPNLVSEVPRTYELVGEDVDMDTESSTDGETSIVDYDNTSNEAHESVQDGSDTHVEEFSDDMTHNSSSIRTPEIVGRGLCSESSNKPKPQTDLDRSMRRRNLLEELDNVFDAREANPQVQHMSDEIQEMSEHVSVEIDRWCITLVISNNKSYHTIQMVVWENLKVTKQLMKCRFSQVALVSRT</sequence>
<organism evidence="2 3">
    <name type="scientific">Zostera marina</name>
    <name type="common">Eelgrass</name>
    <dbReference type="NCBI Taxonomy" id="29655"/>
    <lineage>
        <taxon>Eukaryota</taxon>
        <taxon>Viridiplantae</taxon>
        <taxon>Streptophyta</taxon>
        <taxon>Embryophyta</taxon>
        <taxon>Tracheophyta</taxon>
        <taxon>Spermatophyta</taxon>
        <taxon>Magnoliopsida</taxon>
        <taxon>Liliopsida</taxon>
        <taxon>Zosteraceae</taxon>
        <taxon>Zostera</taxon>
    </lineage>
</organism>
<reference evidence="3" key="1">
    <citation type="journal article" date="2016" name="Nature">
        <title>The genome of the seagrass Zostera marina reveals angiosperm adaptation to the sea.</title>
        <authorList>
            <person name="Olsen J.L."/>
            <person name="Rouze P."/>
            <person name="Verhelst B."/>
            <person name="Lin Y.-C."/>
            <person name="Bayer T."/>
            <person name="Collen J."/>
            <person name="Dattolo E."/>
            <person name="De Paoli E."/>
            <person name="Dittami S."/>
            <person name="Maumus F."/>
            <person name="Michel G."/>
            <person name="Kersting A."/>
            <person name="Lauritano C."/>
            <person name="Lohaus R."/>
            <person name="Toepel M."/>
            <person name="Tonon T."/>
            <person name="Vanneste K."/>
            <person name="Amirebrahimi M."/>
            <person name="Brakel J."/>
            <person name="Bostroem C."/>
            <person name="Chovatia M."/>
            <person name="Grimwood J."/>
            <person name="Jenkins J.W."/>
            <person name="Jueterbock A."/>
            <person name="Mraz A."/>
            <person name="Stam W.T."/>
            <person name="Tice H."/>
            <person name="Bornberg-Bauer E."/>
            <person name="Green P.J."/>
            <person name="Pearson G.A."/>
            <person name="Procaccini G."/>
            <person name="Duarte C.M."/>
            <person name="Schmutz J."/>
            <person name="Reusch T.B.H."/>
            <person name="Van de Peer Y."/>
        </authorList>
    </citation>
    <scope>NUCLEOTIDE SEQUENCE [LARGE SCALE GENOMIC DNA]</scope>
    <source>
        <strain evidence="3">cv. Finnish</strain>
    </source>
</reference>
<keyword evidence="3" id="KW-1185">Reference proteome</keyword>
<evidence type="ECO:0000313" key="2">
    <source>
        <dbReference type="EMBL" id="KMZ73194.1"/>
    </source>
</evidence>
<feature type="region of interest" description="Disordered" evidence="1">
    <location>
        <begin position="84"/>
        <end position="159"/>
    </location>
</feature>
<proteinExistence type="predicted"/>
<feature type="compositionally biased region" description="Basic and acidic residues" evidence="1">
    <location>
        <begin position="105"/>
        <end position="126"/>
    </location>
</feature>
<dbReference type="AlphaFoldDB" id="A0A0K9PW92"/>
<name>A0A0K9PW92_ZOSMR</name>
<evidence type="ECO:0000313" key="3">
    <source>
        <dbReference type="Proteomes" id="UP000036987"/>
    </source>
</evidence>
<evidence type="ECO:0000256" key="1">
    <source>
        <dbReference type="SAM" id="MobiDB-lite"/>
    </source>
</evidence>
<accession>A0A0K9PW92</accession>
<comment type="caution">
    <text evidence="2">The sequence shown here is derived from an EMBL/GenBank/DDBJ whole genome shotgun (WGS) entry which is preliminary data.</text>
</comment>
<protein>
    <submittedName>
        <fullName evidence="2">Uncharacterized protein</fullName>
    </submittedName>
</protein>
<dbReference type="OrthoDB" id="723791at2759"/>
<gene>
    <name evidence="2" type="ORF">ZOSMA_151G00260</name>
</gene>